<gene>
    <name evidence="1" type="ORF">BS329_14630</name>
</gene>
<sequence>MERLTVARVVTGSLARWLTGSLARARFGERWSNFGDGLGMVVENRPVRRRSSENRSADGAIDDRA</sequence>
<proteinExistence type="predicted"/>
<comment type="caution">
    <text evidence="1">The sequence shown here is derived from an EMBL/GenBank/DDBJ whole genome shotgun (WGS) entry which is preliminary data.</text>
</comment>
<protein>
    <submittedName>
        <fullName evidence="1">Uncharacterized protein</fullName>
    </submittedName>
</protein>
<dbReference type="EMBL" id="MQUQ01000006">
    <property type="protein sequence ID" value="OLZ52535.1"/>
    <property type="molecule type" value="Genomic_DNA"/>
</dbReference>
<organism evidence="1 2">
    <name type="scientific">Amycolatopsis coloradensis</name>
    <dbReference type="NCBI Taxonomy" id="76021"/>
    <lineage>
        <taxon>Bacteria</taxon>
        <taxon>Bacillati</taxon>
        <taxon>Actinomycetota</taxon>
        <taxon>Actinomycetes</taxon>
        <taxon>Pseudonocardiales</taxon>
        <taxon>Pseudonocardiaceae</taxon>
        <taxon>Amycolatopsis</taxon>
    </lineage>
</organism>
<keyword evidence="2" id="KW-1185">Reference proteome</keyword>
<dbReference type="AlphaFoldDB" id="A0A1R0KV69"/>
<name>A0A1R0KV69_9PSEU</name>
<dbReference type="RefSeq" id="WP_076160775.1">
    <property type="nucleotide sequence ID" value="NZ_JBEZVB010000074.1"/>
</dbReference>
<dbReference type="Proteomes" id="UP000187486">
    <property type="component" value="Unassembled WGS sequence"/>
</dbReference>
<evidence type="ECO:0000313" key="2">
    <source>
        <dbReference type="Proteomes" id="UP000187486"/>
    </source>
</evidence>
<accession>A0A1R0KV69</accession>
<reference evidence="1 2" key="1">
    <citation type="submission" date="2016-01" db="EMBL/GenBank/DDBJ databases">
        <title>Amycolatopsis coloradensis genome sequencing and assembly.</title>
        <authorList>
            <person name="Mayilraj S."/>
        </authorList>
    </citation>
    <scope>NUCLEOTIDE SEQUENCE [LARGE SCALE GENOMIC DNA]</scope>
    <source>
        <strain evidence="1 2">DSM 44225</strain>
    </source>
</reference>
<evidence type="ECO:0000313" key="1">
    <source>
        <dbReference type="EMBL" id="OLZ52535.1"/>
    </source>
</evidence>
<dbReference type="STRING" id="76021.BS329_14630"/>